<dbReference type="SMART" id="SM00355">
    <property type="entry name" value="ZnF_C2H2"/>
    <property type="match status" value="3"/>
</dbReference>
<dbReference type="InterPro" id="IPR036236">
    <property type="entry name" value="Znf_C2H2_sf"/>
</dbReference>
<dbReference type="GO" id="GO:0008270">
    <property type="term" value="F:zinc ion binding"/>
    <property type="evidence" value="ECO:0007669"/>
    <property type="project" value="UniProtKB-KW"/>
</dbReference>
<keyword evidence="4" id="KW-0862">Zinc</keyword>
<dbReference type="SUPFAM" id="SSF57667">
    <property type="entry name" value="beta-beta-alpha zinc fingers"/>
    <property type="match status" value="3"/>
</dbReference>
<accession>A0A1V9YV02</accession>
<protein>
    <recommendedName>
        <fullName evidence="6">C2H2-type domain-containing protein</fullName>
    </recommendedName>
</protein>
<evidence type="ECO:0000313" key="7">
    <source>
        <dbReference type="EMBL" id="OQR89511.1"/>
    </source>
</evidence>
<evidence type="ECO:0000313" key="8">
    <source>
        <dbReference type="Proteomes" id="UP000243217"/>
    </source>
</evidence>
<dbReference type="STRING" id="74557.A0A1V9YV02"/>
<evidence type="ECO:0000256" key="5">
    <source>
        <dbReference type="PROSITE-ProRule" id="PRU00042"/>
    </source>
</evidence>
<dbReference type="GO" id="GO:0000981">
    <property type="term" value="F:DNA-binding transcription factor activity, RNA polymerase II-specific"/>
    <property type="evidence" value="ECO:0007669"/>
    <property type="project" value="TreeGrafter"/>
</dbReference>
<proteinExistence type="predicted"/>
<gene>
    <name evidence="7" type="ORF">THRCLA_09715</name>
</gene>
<dbReference type="Proteomes" id="UP000243217">
    <property type="component" value="Unassembled WGS sequence"/>
</dbReference>
<dbReference type="Pfam" id="PF00096">
    <property type="entry name" value="zf-C2H2"/>
    <property type="match status" value="2"/>
</dbReference>
<feature type="domain" description="C2H2-type" evidence="6">
    <location>
        <begin position="76"/>
        <end position="103"/>
    </location>
</feature>
<dbReference type="PANTHER" id="PTHR23235">
    <property type="entry name" value="KRUEPPEL-LIKE TRANSCRIPTION FACTOR"/>
    <property type="match status" value="1"/>
</dbReference>
<dbReference type="AlphaFoldDB" id="A0A1V9YV02"/>
<dbReference type="GO" id="GO:0000978">
    <property type="term" value="F:RNA polymerase II cis-regulatory region sequence-specific DNA binding"/>
    <property type="evidence" value="ECO:0007669"/>
    <property type="project" value="TreeGrafter"/>
</dbReference>
<organism evidence="7 8">
    <name type="scientific">Thraustotheca clavata</name>
    <dbReference type="NCBI Taxonomy" id="74557"/>
    <lineage>
        <taxon>Eukaryota</taxon>
        <taxon>Sar</taxon>
        <taxon>Stramenopiles</taxon>
        <taxon>Oomycota</taxon>
        <taxon>Saprolegniomycetes</taxon>
        <taxon>Saprolegniales</taxon>
        <taxon>Achlyaceae</taxon>
        <taxon>Thraustotheca</taxon>
    </lineage>
</organism>
<sequence>MVSKVIDSMMSPERRFGCHIPGCGKRFKRKFTLQEHLNTHTGARPYVCDYEGCKRCFSTHGNLNRHKFIHTGEKPFGCTTCQKRFCTKEKLVRHVKTHANNSMRSYVRKVELEDDGNHSDSSNSSVENQPMQYTFDENFMTSNIHDEILLALQTLEVENNNMTQMDMLNLWADDTNVIKKPEEVPIFQEPFTSANWSFEDMNQEDPYAIKGDNAWFIPEPFQQMV</sequence>
<evidence type="ECO:0000256" key="4">
    <source>
        <dbReference type="ARBA" id="ARBA00022833"/>
    </source>
</evidence>
<dbReference type="EMBL" id="JNBS01002727">
    <property type="protein sequence ID" value="OQR89511.1"/>
    <property type="molecule type" value="Genomic_DNA"/>
</dbReference>
<keyword evidence="3 5" id="KW-0863">Zinc-finger</keyword>
<evidence type="ECO:0000256" key="3">
    <source>
        <dbReference type="ARBA" id="ARBA00022771"/>
    </source>
</evidence>
<dbReference type="PANTHER" id="PTHR23235:SF120">
    <property type="entry name" value="KRUPPEL-LIKE FACTOR 15"/>
    <property type="match status" value="1"/>
</dbReference>
<reference evidence="7 8" key="1">
    <citation type="journal article" date="2014" name="Genome Biol. Evol.">
        <title>The secreted proteins of Achlya hypogyna and Thraustotheca clavata identify the ancestral oomycete secretome and reveal gene acquisitions by horizontal gene transfer.</title>
        <authorList>
            <person name="Misner I."/>
            <person name="Blouin N."/>
            <person name="Leonard G."/>
            <person name="Richards T.A."/>
            <person name="Lane C.E."/>
        </authorList>
    </citation>
    <scope>NUCLEOTIDE SEQUENCE [LARGE SCALE GENOMIC DNA]</scope>
    <source>
        <strain evidence="7 8">ATCC 34112</strain>
    </source>
</reference>
<evidence type="ECO:0000256" key="1">
    <source>
        <dbReference type="ARBA" id="ARBA00022723"/>
    </source>
</evidence>
<keyword evidence="2" id="KW-0677">Repeat</keyword>
<dbReference type="FunFam" id="3.30.160.60:FF:000125">
    <property type="entry name" value="Putative zinc finger protein 143"/>
    <property type="match status" value="1"/>
</dbReference>
<keyword evidence="8" id="KW-1185">Reference proteome</keyword>
<dbReference type="OrthoDB" id="3437960at2759"/>
<evidence type="ECO:0000256" key="2">
    <source>
        <dbReference type="ARBA" id="ARBA00022737"/>
    </source>
</evidence>
<dbReference type="InterPro" id="IPR013087">
    <property type="entry name" value="Znf_C2H2_type"/>
</dbReference>
<feature type="domain" description="C2H2-type" evidence="6">
    <location>
        <begin position="16"/>
        <end position="45"/>
    </location>
</feature>
<dbReference type="Gene3D" id="3.30.160.60">
    <property type="entry name" value="Classic Zinc Finger"/>
    <property type="match status" value="3"/>
</dbReference>
<name>A0A1V9YV02_9STRA</name>
<comment type="caution">
    <text evidence="7">The sequence shown here is derived from an EMBL/GenBank/DDBJ whole genome shotgun (WGS) entry which is preliminary data.</text>
</comment>
<feature type="domain" description="C2H2-type" evidence="6">
    <location>
        <begin position="46"/>
        <end position="75"/>
    </location>
</feature>
<dbReference type="PROSITE" id="PS00028">
    <property type="entry name" value="ZINC_FINGER_C2H2_1"/>
    <property type="match status" value="3"/>
</dbReference>
<keyword evidence="1" id="KW-0479">Metal-binding</keyword>
<dbReference type="PROSITE" id="PS50157">
    <property type="entry name" value="ZINC_FINGER_C2H2_2"/>
    <property type="match status" value="3"/>
</dbReference>
<dbReference type="Pfam" id="PF13894">
    <property type="entry name" value="zf-C2H2_4"/>
    <property type="match status" value="1"/>
</dbReference>
<evidence type="ECO:0000259" key="6">
    <source>
        <dbReference type="PROSITE" id="PS50157"/>
    </source>
</evidence>
<dbReference type="FunFam" id="3.30.160.60:FF:000624">
    <property type="entry name" value="zinc finger protein 697"/>
    <property type="match status" value="1"/>
</dbReference>